<evidence type="ECO:0000256" key="5">
    <source>
        <dbReference type="ARBA" id="ARBA00023157"/>
    </source>
</evidence>
<keyword evidence="4" id="KW-0249">Electron transport</keyword>
<dbReference type="SUPFAM" id="SSF52833">
    <property type="entry name" value="Thioredoxin-like"/>
    <property type="match status" value="1"/>
</dbReference>
<feature type="domain" description="Thioredoxin" evidence="8">
    <location>
        <begin position="1"/>
        <end position="109"/>
    </location>
</feature>
<keyword evidence="5" id="KW-1015">Disulfide bond</keyword>
<evidence type="ECO:0000256" key="2">
    <source>
        <dbReference type="ARBA" id="ARBA00008987"/>
    </source>
</evidence>
<organism evidence="9 10">
    <name type="scientific">Thorsellia kenyensis</name>
    <dbReference type="NCBI Taxonomy" id="1549888"/>
    <lineage>
        <taxon>Bacteria</taxon>
        <taxon>Pseudomonadati</taxon>
        <taxon>Pseudomonadota</taxon>
        <taxon>Gammaproteobacteria</taxon>
        <taxon>Enterobacterales</taxon>
        <taxon>Thorselliaceae</taxon>
        <taxon>Thorsellia</taxon>
    </lineage>
</organism>
<evidence type="ECO:0000313" key="9">
    <source>
        <dbReference type="EMBL" id="MFC0178591.1"/>
    </source>
</evidence>
<evidence type="ECO:0000256" key="4">
    <source>
        <dbReference type="ARBA" id="ARBA00022982"/>
    </source>
</evidence>
<dbReference type="EMBL" id="JBHLXE010000013">
    <property type="protein sequence ID" value="MFC0178591.1"/>
    <property type="molecule type" value="Genomic_DNA"/>
</dbReference>
<dbReference type="InterPro" id="IPR036249">
    <property type="entry name" value="Thioredoxin-like_sf"/>
</dbReference>
<comment type="function">
    <text evidence="1">Participates in various redox reactions through the reversible oxidation of its active center dithiol to a disulfide and catalyzes dithiol-disulfide exchange reactions.</text>
</comment>
<dbReference type="PROSITE" id="PS51352">
    <property type="entry name" value="THIOREDOXIN_2"/>
    <property type="match status" value="1"/>
</dbReference>
<keyword evidence="3" id="KW-0813">Transport</keyword>
<gene>
    <name evidence="9" type="ORF">ACFFIT_00490</name>
</gene>
<dbReference type="Pfam" id="PF00085">
    <property type="entry name" value="Thioredoxin"/>
    <property type="match status" value="1"/>
</dbReference>
<accession>A0ABV6C8K0</accession>
<dbReference type="PIRSF" id="PIRSF000077">
    <property type="entry name" value="Thioredoxin"/>
    <property type="match status" value="1"/>
</dbReference>
<dbReference type="PANTHER" id="PTHR45663:SF11">
    <property type="entry name" value="GEO12009P1"/>
    <property type="match status" value="1"/>
</dbReference>
<evidence type="ECO:0000256" key="6">
    <source>
        <dbReference type="ARBA" id="ARBA00023284"/>
    </source>
</evidence>
<dbReference type="RefSeq" id="WP_385875393.1">
    <property type="nucleotide sequence ID" value="NZ_JBHLXE010000013.1"/>
</dbReference>
<evidence type="ECO:0000313" key="10">
    <source>
        <dbReference type="Proteomes" id="UP001589758"/>
    </source>
</evidence>
<reference evidence="9 10" key="1">
    <citation type="submission" date="2024-09" db="EMBL/GenBank/DDBJ databases">
        <authorList>
            <person name="Sun Q."/>
            <person name="Mori K."/>
        </authorList>
    </citation>
    <scope>NUCLEOTIDE SEQUENCE [LARGE SCALE GENOMIC DNA]</scope>
    <source>
        <strain evidence="9 10">CCM 8545</strain>
    </source>
</reference>
<dbReference type="PANTHER" id="PTHR45663">
    <property type="entry name" value="GEO12009P1"/>
    <property type="match status" value="1"/>
</dbReference>
<dbReference type="Gene3D" id="3.40.30.10">
    <property type="entry name" value="Glutaredoxin"/>
    <property type="match status" value="1"/>
</dbReference>
<keyword evidence="6" id="KW-0676">Redox-active center</keyword>
<evidence type="ECO:0000256" key="1">
    <source>
        <dbReference type="ARBA" id="ARBA00003318"/>
    </source>
</evidence>
<dbReference type="InterPro" id="IPR005746">
    <property type="entry name" value="Thioredoxin"/>
</dbReference>
<proteinExistence type="inferred from homology"/>
<evidence type="ECO:0000256" key="7">
    <source>
        <dbReference type="PIRNR" id="PIRNR000077"/>
    </source>
</evidence>
<evidence type="ECO:0000256" key="3">
    <source>
        <dbReference type="ARBA" id="ARBA00022448"/>
    </source>
</evidence>
<dbReference type="InterPro" id="IPR013766">
    <property type="entry name" value="Thioredoxin_domain"/>
</dbReference>
<dbReference type="PRINTS" id="PR00421">
    <property type="entry name" value="THIOREDOXIN"/>
</dbReference>
<keyword evidence="10" id="KW-1185">Reference proteome</keyword>
<dbReference type="Proteomes" id="UP001589758">
    <property type="component" value="Unassembled WGS sequence"/>
</dbReference>
<sequence length="109" mass="12212">MSENVILDLEDADGENFIDGTSRTILLDFWAQWCSPCLTTAKLLDEIAQDYSSKIVIAKVNIDENPVIPTKFNIRTIPTLLILKKGQVIDTHVGPINLGQLRTFLDKNI</sequence>
<dbReference type="CDD" id="cd02947">
    <property type="entry name" value="TRX_family"/>
    <property type="match status" value="1"/>
</dbReference>
<comment type="similarity">
    <text evidence="2 7">Belongs to the thioredoxin family.</text>
</comment>
<evidence type="ECO:0000259" key="8">
    <source>
        <dbReference type="PROSITE" id="PS51352"/>
    </source>
</evidence>
<protein>
    <recommendedName>
        <fullName evidence="7">Thioredoxin</fullName>
    </recommendedName>
</protein>
<comment type="caution">
    <text evidence="9">The sequence shown here is derived from an EMBL/GenBank/DDBJ whole genome shotgun (WGS) entry which is preliminary data.</text>
</comment>
<name>A0ABV6C8K0_9GAMM</name>